<evidence type="ECO:0000256" key="5">
    <source>
        <dbReference type="ARBA" id="ARBA00022989"/>
    </source>
</evidence>
<proteinExistence type="inferred from homology"/>
<keyword evidence="4 8" id="KW-0611">Plant defense</keyword>
<evidence type="ECO:0000256" key="3">
    <source>
        <dbReference type="ARBA" id="ARBA00022692"/>
    </source>
</evidence>
<dbReference type="RefSeq" id="XP_022142055.1">
    <property type="nucleotide sequence ID" value="XM_022286363.1"/>
</dbReference>
<dbReference type="OrthoDB" id="1388414at2759"/>
<name>A0A6J1CJU5_MOMCH</name>
<dbReference type="Pfam" id="PF03094">
    <property type="entry name" value="Mlo"/>
    <property type="match status" value="2"/>
</dbReference>
<dbReference type="GO" id="GO:0006952">
    <property type="term" value="P:defense response"/>
    <property type="evidence" value="ECO:0007669"/>
    <property type="project" value="UniProtKB-KW"/>
</dbReference>
<evidence type="ECO:0000256" key="1">
    <source>
        <dbReference type="ARBA" id="ARBA00004141"/>
    </source>
</evidence>
<feature type="transmembrane region" description="Helical" evidence="10">
    <location>
        <begin position="254"/>
        <end position="276"/>
    </location>
</feature>
<protein>
    <recommendedName>
        <fullName evidence="8">MLO-like protein</fullName>
    </recommendedName>
</protein>
<dbReference type="GO" id="GO:0005516">
    <property type="term" value="F:calmodulin binding"/>
    <property type="evidence" value="ECO:0007669"/>
    <property type="project" value="UniProtKB-KW"/>
</dbReference>
<evidence type="ECO:0000256" key="7">
    <source>
        <dbReference type="ARBA" id="ARBA00023265"/>
    </source>
</evidence>
<comment type="domain">
    <text evidence="8">The C-terminus contains a calmodulin-binding domain, which binds calmodulin in a calcium-dependent fashion.</text>
</comment>
<feature type="compositionally biased region" description="Polar residues" evidence="9">
    <location>
        <begin position="478"/>
        <end position="491"/>
    </location>
</feature>
<evidence type="ECO:0000256" key="6">
    <source>
        <dbReference type="ARBA" id="ARBA00023136"/>
    </source>
</evidence>
<dbReference type="GO" id="GO:0016020">
    <property type="term" value="C:membrane"/>
    <property type="evidence" value="ECO:0007669"/>
    <property type="project" value="UniProtKB-SubCell"/>
</dbReference>
<feature type="transmembrane region" description="Helical" evidence="10">
    <location>
        <begin position="282"/>
        <end position="300"/>
    </location>
</feature>
<evidence type="ECO:0000256" key="9">
    <source>
        <dbReference type="SAM" id="MobiDB-lite"/>
    </source>
</evidence>
<evidence type="ECO:0000313" key="12">
    <source>
        <dbReference type="RefSeq" id="XP_022142055.1"/>
    </source>
</evidence>
<keyword evidence="7 8" id="KW-0568">Pathogenesis-related protein</keyword>
<dbReference type="AlphaFoldDB" id="A0A6J1CJU5"/>
<accession>A0A6J1CJU5</accession>
<evidence type="ECO:0000313" key="11">
    <source>
        <dbReference type="Proteomes" id="UP000504603"/>
    </source>
</evidence>
<reference evidence="12" key="1">
    <citation type="submission" date="2025-08" db="UniProtKB">
        <authorList>
            <consortium name="RefSeq"/>
        </authorList>
    </citation>
    <scope>IDENTIFICATION</scope>
    <source>
        <strain evidence="12">OHB3-1</strain>
    </source>
</reference>
<keyword evidence="6 8" id="KW-0472">Membrane</keyword>
<feature type="region of interest" description="Disordered" evidence="9">
    <location>
        <begin position="433"/>
        <end position="516"/>
    </location>
</feature>
<evidence type="ECO:0000256" key="2">
    <source>
        <dbReference type="ARBA" id="ARBA00006574"/>
    </source>
</evidence>
<sequence>MAEQAATANVTTLERTPTWAVATVCFLLILISICTEYLLHFLVRRFFGKNRRKSLRPALHNIKSELMILGFVSLLLSVSESPVTKICISKSLNERLLPCKTMNNSESIVEESKCGAEGKVSLVSSDGVGQVKYLIICLAFLHIFSSLLTFSLGMAKMRRWQSWEAKTKTLEYQFTTDPRRFQFARQTSFGKRHLKFWSDHHFLRWPACFLRQFYESVSAADYFTLRHGFIVAHIAEGSSFDFQKYVRRALDQDFSVVVGISWWVWIFSVLFIFFNAHVFHSYLWLPFIPLIMLLSVGTKLQGIMTEMFIDSHEKSNVVRGTLLVRPSDHYFWLGRPKLLLYFIHFIFFQNSFQLAFFSWTWMKFGLRSCFQRDIADLVIGVVVGVIVQLLCGYVTLPLYALVAQMGSSMRKAVFTEAVMEGLRKWRGRAKKRISRRSRNCRHGGDYNSPRRTLVDAGVDSPPSFRLETAPPPSVDSGGAQNDNAWSSSSAAVSIKGKGKRPLEFEIEEEPNDHNNHKVSSFDGFDWAAKIHPNFSIHAM</sequence>
<keyword evidence="3 8" id="KW-0812">Transmembrane</keyword>
<keyword evidence="11" id="KW-1185">Reference proteome</keyword>
<comment type="function">
    <text evidence="8">May be involved in modulation of pathogen defense and leaf cell death.</text>
</comment>
<keyword evidence="8" id="KW-0112">Calmodulin-binding</keyword>
<dbReference type="GeneID" id="111012277"/>
<dbReference type="InterPro" id="IPR004326">
    <property type="entry name" value="Mlo"/>
</dbReference>
<comment type="similarity">
    <text evidence="2 8">Belongs to the MLO family.</text>
</comment>
<feature type="transmembrane region" description="Helical" evidence="10">
    <location>
        <begin position="133"/>
        <end position="153"/>
    </location>
</feature>
<dbReference type="KEGG" id="mcha:111012277"/>
<gene>
    <name evidence="12" type="primary">LOC111012277</name>
    <name evidence="8" type="synonym">MLO</name>
</gene>
<evidence type="ECO:0000256" key="10">
    <source>
        <dbReference type="SAM" id="Phobius"/>
    </source>
</evidence>
<comment type="subcellular location">
    <subcellularLocation>
        <location evidence="1 8">Membrane</location>
        <topology evidence="1 8">Multi-pass membrane protein</topology>
    </subcellularLocation>
</comment>
<feature type="transmembrane region" description="Helical" evidence="10">
    <location>
        <begin position="19"/>
        <end position="43"/>
    </location>
</feature>
<feature type="transmembrane region" description="Helical" evidence="10">
    <location>
        <begin position="338"/>
        <end position="357"/>
    </location>
</feature>
<keyword evidence="5 8" id="KW-1133">Transmembrane helix</keyword>
<evidence type="ECO:0000256" key="4">
    <source>
        <dbReference type="ARBA" id="ARBA00022821"/>
    </source>
</evidence>
<dbReference type="PANTHER" id="PTHR31942">
    <property type="entry name" value="MLO-LIKE PROTEIN 1"/>
    <property type="match status" value="1"/>
</dbReference>
<dbReference type="Proteomes" id="UP000504603">
    <property type="component" value="Unplaced"/>
</dbReference>
<feature type="transmembrane region" description="Helical" evidence="10">
    <location>
        <begin position="377"/>
        <end position="402"/>
    </location>
</feature>
<dbReference type="PANTHER" id="PTHR31942:SF72">
    <property type="entry name" value="MLO-LIKE PROTEIN"/>
    <property type="match status" value="1"/>
</dbReference>
<evidence type="ECO:0000256" key="8">
    <source>
        <dbReference type="RuleBase" id="RU280816"/>
    </source>
</evidence>
<organism evidence="11 12">
    <name type="scientific">Momordica charantia</name>
    <name type="common">Bitter gourd</name>
    <name type="synonym">Balsam pear</name>
    <dbReference type="NCBI Taxonomy" id="3673"/>
    <lineage>
        <taxon>Eukaryota</taxon>
        <taxon>Viridiplantae</taxon>
        <taxon>Streptophyta</taxon>
        <taxon>Embryophyta</taxon>
        <taxon>Tracheophyta</taxon>
        <taxon>Spermatophyta</taxon>
        <taxon>Magnoliopsida</taxon>
        <taxon>eudicotyledons</taxon>
        <taxon>Gunneridae</taxon>
        <taxon>Pentapetalae</taxon>
        <taxon>rosids</taxon>
        <taxon>fabids</taxon>
        <taxon>Cucurbitales</taxon>
        <taxon>Cucurbitaceae</taxon>
        <taxon>Momordiceae</taxon>
        <taxon>Momordica</taxon>
    </lineage>
</organism>